<feature type="transmembrane region" description="Helical" evidence="2">
    <location>
        <begin position="285"/>
        <end position="309"/>
    </location>
</feature>
<dbReference type="AlphaFoldDB" id="A0A0J0XNS0"/>
<dbReference type="RefSeq" id="XP_018279266.1">
    <property type="nucleotide sequence ID" value="XM_018426642.1"/>
</dbReference>
<gene>
    <name evidence="3" type="ORF">CC85DRAFT_327999</name>
</gene>
<feature type="transmembrane region" description="Helical" evidence="2">
    <location>
        <begin position="179"/>
        <end position="204"/>
    </location>
</feature>
<feature type="region of interest" description="Disordered" evidence="1">
    <location>
        <begin position="329"/>
        <end position="358"/>
    </location>
</feature>
<feature type="transmembrane region" description="Helical" evidence="2">
    <location>
        <begin position="120"/>
        <end position="148"/>
    </location>
</feature>
<proteinExistence type="predicted"/>
<organism evidence="3 4">
    <name type="scientific">Cutaneotrichosporon oleaginosum</name>
    <dbReference type="NCBI Taxonomy" id="879819"/>
    <lineage>
        <taxon>Eukaryota</taxon>
        <taxon>Fungi</taxon>
        <taxon>Dikarya</taxon>
        <taxon>Basidiomycota</taxon>
        <taxon>Agaricomycotina</taxon>
        <taxon>Tremellomycetes</taxon>
        <taxon>Trichosporonales</taxon>
        <taxon>Trichosporonaceae</taxon>
        <taxon>Cutaneotrichosporon</taxon>
    </lineage>
</organism>
<keyword evidence="2" id="KW-0472">Membrane</keyword>
<protein>
    <submittedName>
        <fullName evidence="3">Uncharacterized protein</fullName>
    </submittedName>
</protein>
<dbReference type="Proteomes" id="UP000053611">
    <property type="component" value="Unassembled WGS sequence"/>
</dbReference>
<sequence>MPPSAKRDYQARMAHTVLMYLYMLLFMGSLVVSNLLGIFKAPWTPYRASMSHISPQAADAASYANSVMDGITLVYWFIFFVCQHTRRALHVWVQLLAYAAICAANLGLGVTLERAAFEPWFRAAAVLAWVKAGLAVVFAINVATYTGVVHGKPGFRREFAPAWRDGVPRRPPAARGAQIAQIVLLSLLLAYTFAVFVLQCILVDVMREVRRQRNTALLYVLLAAQAAFCVYLAFYLFLRRADPFSRFVSVLADTAVLALWAALIAALAGASVAVVVAGIDGGTLQAILAFVCAGLTLAIVAFEVIYTAVRGGQGRWHRRFATPPEVDEVEFEMTRTPKPSRETSPRKEGEGPPTLSYV</sequence>
<keyword evidence="2" id="KW-1133">Transmembrane helix</keyword>
<feature type="transmembrane region" description="Helical" evidence="2">
    <location>
        <begin position="216"/>
        <end position="238"/>
    </location>
</feature>
<feature type="transmembrane region" description="Helical" evidence="2">
    <location>
        <begin position="20"/>
        <end position="43"/>
    </location>
</feature>
<feature type="transmembrane region" description="Helical" evidence="2">
    <location>
        <begin position="250"/>
        <end position="279"/>
    </location>
</feature>
<evidence type="ECO:0000256" key="1">
    <source>
        <dbReference type="SAM" id="MobiDB-lite"/>
    </source>
</evidence>
<evidence type="ECO:0000313" key="4">
    <source>
        <dbReference type="Proteomes" id="UP000053611"/>
    </source>
</evidence>
<evidence type="ECO:0000256" key="2">
    <source>
        <dbReference type="SAM" id="Phobius"/>
    </source>
</evidence>
<accession>A0A0J0XNS0</accession>
<dbReference type="EMBL" id="KQ087202">
    <property type="protein sequence ID" value="KLT42775.1"/>
    <property type="molecule type" value="Genomic_DNA"/>
</dbReference>
<reference evidence="3 4" key="1">
    <citation type="submission" date="2015-03" db="EMBL/GenBank/DDBJ databases">
        <title>Genomics and transcriptomics of the oil-accumulating basidiomycete yeast T. oleaginosus allow insights into substrate utilization and the diverse evolutionary trajectories of mating systems in fungi.</title>
        <authorList>
            <consortium name="DOE Joint Genome Institute"/>
            <person name="Kourist R."/>
            <person name="Kracht O."/>
            <person name="Bracharz F."/>
            <person name="Lipzen A."/>
            <person name="Nolan M."/>
            <person name="Ohm R."/>
            <person name="Grigoriev I."/>
            <person name="Sun S."/>
            <person name="Heitman J."/>
            <person name="Bruck T."/>
            <person name="Nowrousian M."/>
        </authorList>
    </citation>
    <scope>NUCLEOTIDE SEQUENCE [LARGE SCALE GENOMIC DNA]</scope>
    <source>
        <strain evidence="3 4">IBC0246</strain>
    </source>
</reference>
<keyword evidence="2" id="KW-0812">Transmembrane</keyword>
<dbReference type="GeneID" id="28987245"/>
<evidence type="ECO:0000313" key="3">
    <source>
        <dbReference type="EMBL" id="KLT42775.1"/>
    </source>
</evidence>
<name>A0A0J0XNS0_9TREE</name>
<feature type="compositionally biased region" description="Basic and acidic residues" evidence="1">
    <location>
        <begin position="332"/>
        <end position="350"/>
    </location>
</feature>
<keyword evidence="4" id="KW-1185">Reference proteome</keyword>
<feature type="transmembrane region" description="Helical" evidence="2">
    <location>
        <begin position="63"/>
        <end position="82"/>
    </location>
</feature>
<feature type="transmembrane region" description="Helical" evidence="2">
    <location>
        <begin position="89"/>
        <end position="108"/>
    </location>
</feature>